<dbReference type="Proteomes" id="UP001151760">
    <property type="component" value="Unassembled WGS sequence"/>
</dbReference>
<accession>A0ABQ5BSW6</accession>
<organism evidence="2 3">
    <name type="scientific">Tanacetum coccineum</name>
    <dbReference type="NCBI Taxonomy" id="301880"/>
    <lineage>
        <taxon>Eukaryota</taxon>
        <taxon>Viridiplantae</taxon>
        <taxon>Streptophyta</taxon>
        <taxon>Embryophyta</taxon>
        <taxon>Tracheophyta</taxon>
        <taxon>Spermatophyta</taxon>
        <taxon>Magnoliopsida</taxon>
        <taxon>eudicotyledons</taxon>
        <taxon>Gunneridae</taxon>
        <taxon>Pentapetalae</taxon>
        <taxon>asterids</taxon>
        <taxon>campanulids</taxon>
        <taxon>Asterales</taxon>
        <taxon>Asteraceae</taxon>
        <taxon>Asteroideae</taxon>
        <taxon>Anthemideae</taxon>
        <taxon>Anthemidinae</taxon>
        <taxon>Tanacetum</taxon>
    </lineage>
</organism>
<reference evidence="2" key="1">
    <citation type="journal article" date="2022" name="Int. J. Mol. Sci.">
        <title>Draft Genome of Tanacetum Coccineum: Genomic Comparison of Closely Related Tanacetum-Family Plants.</title>
        <authorList>
            <person name="Yamashiro T."/>
            <person name="Shiraishi A."/>
            <person name="Nakayama K."/>
            <person name="Satake H."/>
        </authorList>
    </citation>
    <scope>NUCLEOTIDE SEQUENCE</scope>
</reference>
<proteinExistence type="predicted"/>
<feature type="compositionally biased region" description="Low complexity" evidence="1">
    <location>
        <begin position="28"/>
        <end position="46"/>
    </location>
</feature>
<name>A0ABQ5BSW6_9ASTR</name>
<dbReference type="EMBL" id="BQNB010013598">
    <property type="protein sequence ID" value="GJT17930.1"/>
    <property type="molecule type" value="Genomic_DNA"/>
</dbReference>
<feature type="compositionally biased region" description="Basic and acidic residues" evidence="1">
    <location>
        <begin position="48"/>
        <end position="59"/>
    </location>
</feature>
<evidence type="ECO:0000313" key="3">
    <source>
        <dbReference type="Proteomes" id="UP001151760"/>
    </source>
</evidence>
<evidence type="ECO:0000256" key="1">
    <source>
        <dbReference type="SAM" id="MobiDB-lite"/>
    </source>
</evidence>
<sequence>MKRVGPLPSHRLALRYTSHPSSSDDFTSDSLPYSPLDSSSDLSFDDSLSDHSLSDHSLEDNIEEDIDVGVPTDVEVGTDVGVGIEIDEGIGMDVEPSREDFPDLVSVDGSLKVMQLGLDVAMQQLYDNMGEIPVDRIASIETRKRQLEADSVIASAERVGLSSYVAVLERSNTRLPLAAQEANRADRLEAESQSQNGDEGNNNNGNANRGRNGNSRNGNPNRGTRRDAPVARVCTYKDFLVRVSAMVVRVSTSGYDFPGWMLTIGCG</sequence>
<evidence type="ECO:0000313" key="2">
    <source>
        <dbReference type="EMBL" id="GJT17930.1"/>
    </source>
</evidence>
<gene>
    <name evidence="2" type="ORF">Tco_0876636</name>
</gene>
<comment type="caution">
    <text evidence="2">The sequence shown here is derived from an EMBL/GenBank/DDBJ whole genome shotgun (WGS) entry which is preliminary data.</text>
</comment>
<feature type="region of interest" description="Disordered" evidence="1">
    <location>
        <begin position="1"/>
        <end position="62"/>
    </location>
</feature>
<feature type="compositionally biased region" description="Low complexity" evidence="1">
    <location>
        <begin position="196"/>
        <end position="222"/>
    </location>
</feature>
<protein>
    <submittedName>
        <fullName evidence="2">Uncharacterized protein</fullName>
    </submittedName>
</protein>
<feature type="region of interest" description="Disordered" evidence="1">
    <location>
        <begin position="180"/>
        <end position="228"/>
    </location>
</feature>
<reference evidence="2" key="2">
    <citation type="submission" date="2022-01" db="EMBL/GenBank/DDBJ databases">
        <authorList>
            <person name="Yamashiro T."/>
            <person name="Shiraishi A."/>
            <person name="Satake H."/>
            <person name="Nakayama K."/>
        </authorList>
    </citation>
    <scope>NUCLEOTIDE SEQUENCE</scope>
</reference>
<keyword evidence="3" id="KW-1185">Reference proteome</keyword>